<organism evidence="2 3">
    <name type="scientific">Bullifex porci</name>
    <dbReference type="NCBI Taxonomy" id="2606638"/>
    <lineage>
        <taxon>Bacteria</taxon>
        <taxon>Pseudomonadati</taxon>
        <taxon>Spirochaetota</taxon>
        <taxon>Spirochaetia</taxon>
        <taxon>Spirochaetales</taxon>
        <taxon>Spirochaetaceae</taxon>
        <taxon>Bullifex</taxon>
    </lineage>
</organism>
<proteinExistence type="predicted"/>
<evidence type="ECO:0000259" key="1">
    <source>
        <dbReference type="Pfam" id="PF01609"/>
    </source>
</evidence>
<dbReference type="GO" id="GO:0004803">
    <property type="term" value="F:transposase activity"/>
    <property type="evidence" value="ECO:0007669"/>
    <property type="project" value="InterPro"/>
</dbReference>
<accession>A0A7X2PBK4</accession>
<dbReference type="GO" id="GO:0003677">
    <property type="term" value="F:DNA binding"/>
    <property type="evidence" value="ECO:0007669"/>
    <property type="project" value="InterPro"/>
</dbReference>
<dbReference type="SUPFAM" id="SSF53098">
    <property type="entry name" value="Ribonuclease H-like"/>
    <property type="match status" value="1"/>
</dbReference>
<reference evidence="2 3" key="1">
    <citation type="submission" date="2019-08" db="EMBL/GenBank/DDBJ databases">
        <title>In-depth cultivation of the pig gut microbiome towards novel bacterial diversity and tailored functional studies.</title>
        <authorList>
            <person name="Wylensek D."/>
            <person name="Hitch T.C.A."/>
            <person name="Clavel T."/>
        </authorList>
    </citation>
    <scope>NUCLEOTIDE SEQUENCE [LARGE SCALE GENOMIC DNA]</scope>
    <source>
        <strain evidence="2 3">NM-380-WT-3C1</strain>
    </source>
</reference>
<sequence>MRYFLKKTNIKKGEYLQIYISEYKRDVGSRNRCFKSIGYISEIKDKGIKDPVAYYQAQVKKMNEELEEKESSEKAKKIGNQSPKRYAGYIVLKGIANSLTFFEKAVRALSNERQFQYDVYNLMMALVYARATFPASKKKTHEDIIPLLFEKVDESSYSQILSCCEYIGSEYDKFISYLTTSIKKTYGINSSETYFDCTNFYFEIDKEDEFKKKGPSKENRNDPIVGMGLLLDKNQIPIGMKLYPGNESEKPKIREVISSLKKENNITGRTIQVADKGLNCARNIYEAINKGDGYIFSKSLKKMSDRDIEWFKGLDISNWDIVYEKDSNGKNIEKYRYYTFTKGFNYSFKNDLGLNVTFTANEKRIITYNPKLRMKKILEINKMVDKARNLCLYQAKKDEFGESSKFVNFVTDSGKKARVEIDEEAIAEARMFAGYNMLVTSETQLSDRTVYNIYHNLWRIEQTFKMMKSYLDARPVFVSSLNTIKGHFLICYIGVVLERLLEFNVLGSSSFSFEKIMDFIHDFSLVRMDSKNYINLLTSNDEVGEFLEKHLSPEITNYIITPANISNFLKLKLNKRLDGFESV</sequence>
<protein>
    <submittedName>
        <fullName evidence="2">IS1634 family transposase</fullName>
    </submittedName>
</protein>
<keyword evidence="3" id="KW-1185">Reference proteome</keyword>
<dbReference type="AlphaFoldDB" id="A0A7X2PBK4"/>
<dbReference type="Proteomes" id="UP000460549">
    <property type="component" value="Unassembled WGS sequence"/>
</dbReference>
<dbReference type="InterPro" id="IPR002559">
    <property type="entry name" value="Transposase_11"/>
</dbReference>
<feature type="domain" description="Transposase IS4-like" evidence="1">
    <location>
        <begin position="207"/>
        <end position="493"/>
    </location>
</feature>
<gene>
    <name evidence="2" type="ORF">FYJ80_03595</name>
</gene>
<name>A0A7X2PBK4_9SPIO</name>
<evidence type="ECO:0000313" key="2">
    <source>
        <dbReference type="EMBL" id="MSU05864.1"/>
    </source>
</evidence>
<dbReference type="RefSeq" id="WP_154424765.1">
    <property type="nucleotide sequence ID" value="NZ_VUNN01000004.1"/>
</dbReference>
<dbReference type="Pfam" id="PF01609">
    <property type="entry name" value="DDE_Tnp_1"/>
    <property type="match status" value="1"/>
</dbReference>
<dbReference type="InterPro" id="IPR012337">
    <property type="entry name" value="RNaseH-like_sf"/>
</dbReference>
<dbReference type="InterPro" id="IPR047654">
    <property type="entry name" value="IS1634_transpos"/>
</dbReference>
<dbReference type="PANTHER" id="PTHR34614:SF2">
    <property type="entry name" value="TRANSPOSASE IS4-LIKE DOMAIN-CONTAINING PROTEIN"/>
    <property type="match status" value="1"/>
</dbReference>
<dbReference type="EMBL" id="VUNN01000004">
    <property type="protein sequence ID" value="MSU05864.1"/>
    <property type="molecule type" value="Genomic_DNA"/>
</dbReference>
<evidence type="ECO:0000313" key="3">
    <source>
        <dbReference type="Proteomes" id="UP000460549"/>
    </source>
</evidence>
<dbReference type="PANTHER" id="PTHR34614">
    <property type="match status" value="1"/>
</dbReference>
<dbReference type="NCBIfam" id="NF033559">
    <property type="entry name" value="transpos_IS1634"/>
    <property type="match status" value="1"/>
</dbReference>
<comment type="caution">
    <text evidence="2">The sequence shown here is derived from an EMBL/GenBank/DDBJ whole genome shotgun (WGS) entry which is preliminary data.</text>
</comment>
<dbReference type="GO" id="GO:0006313">
    <property type="term" value="P:DNA transposition"/>
    <property type="evidence" value="ECO:0007669"/>
    <property type="project" value="InterPro"/>
</dbReference>